<reference evidence="3" key="1">
    <citation type="submission" date="2016-11" db="UniProtKB">
        <authorList>
            <consortium name="WormBaseParasite"/>
        </authorList>
    </citation>
    <scope>IDENTIFICATION</scope>
</reference>
<organism evidence="2 3">
    <name type="scientific">Steinernema glaseri</name>
    <dbReference type="NCBI Taxonomy" id="37863"/>
    <lineage>
        <taxon>Eukaryota</taxon>
        <taxon>Metazoa</taxon>
        <taxon>Ecdysozoa</taxon>
        <taxon>Nematoda</taxon>
        <taxon>Chromadorea</taxon>
        <taxon>Rhabditida</taxon>
        <taxon>Tylenchina</taxon>
        <taxon>Panagrolaimomorpha</taxon>
        <taxon>Strongyloidoidea</taxon>
        <taxon>Steinernematidae</taxon>
        <taxon>Steinernema</taxon>
    </lineage>
</organism>
<feature type="domain" description="AMP-dependent synthetase/ligase" evidence="1">
    <location>
        <begin position="28"/>
        <end position="58"/>
    </location>
</feature>
<dbReference type="InterPro" id="IPR000873">
    <property type="entry name" value="AMP-dep_synth/lig_dom"/>
</dbReference>
<evidence type="ECO:0000313" key="2">
    <source>
        <dbReference type="Proteomes" id="UP000095287"/>
    </source>
</evidence>
<proteinExistence type="predicted"/>
<dbReference type="SUPFAM" id="SSF56801">
    <property type="entry name" value="Acetyl-CoA synthetase-like"/>
    <property type="match status" value="1"/>
</dbReference>
<evidence type="ECO:0000259" key="1">
    <source>
        <dbReference type="Pfam" id="PF00501"/>
    </source>
</evidence>
<keyword evidence="2" id="KW-1185">Reference proteome</keyword>
<accession>A0A1I7Z4E7</accession>
<name>A0A1I7Z4E7_9BILA</name>
<evidence type="ECO:0000313" key="3">
    <source>
        <dbReference type="WBParaSite" id="L893_g22713.t1"/>
    </source>
</evidence>
<sequence>MLQQAFASTPAAALAMLSPTDDCDAPLAFARPAERDPQRVAFLQYTSGSTSAPKGVRLGAGPHQRLRHLAAAPP</sequence>
<dbReference type="PROSITE" id="PS00455">
    <property type="entry name" value="AMP_BINDING"/>
    <property type="match status" value="1"/>
</dbReference>
<protein>
    <submittedName>
        <fullName evidence="3">AMP-binding domain-containing protein</fullName>
    </submittedName>
</protein>
<dbReference type="Gene3D" id="3.40.50.12780">
    <property type="entry name" value="N-terminal domain of ligase-like"/>
    <property type="match status" value="1"/>
</dbReference>
<dbReference type="InterPro" id="IPR020845">
    <property type="entry name" value="AMP-binding_CS"/>
</dbReference>
<dbReference type="Proteomes" id="UP000095287">
    <property type="component" value="Unplaced"/>
</dbReference>
<dbReference type="InterPro" id="IPR042099">
    <property type="entry name" value="ANL_N_sf"/>
</dbReference>
<dbReference type="WBParaSite" id="L893_g22713.t1">
    <property type="protein sequence ID" value="L893_g22713.t1"/>
    <property type="gene ID" value="L893_g22713"/>
</dbReference>
<dbReference type="Pfam" id="PF00501">
    <property type="entry name" value="AMP-binding"/>
    <property type="match status" value="1"/>
</dbReference>
<dbReference type="AlphaFoldDB" id="A0A1I7Z4E7"/>